<dbReference type="Proteomes" id="UP000681967">
    <property type="component" value="Unassembled WGS sequence"/>
</dbReference>
<reference evidence="2" key="1">
    <citation type="submission" date="2021-02" db="EMBL/GenBank/DDBJ databases">
        <authorList>
            <person name="Nowell W R."/>
        </authorList>
    </citation>
    <scope>NUCLEOTIDE SEQUENCE</scope>
</reference>
<evidence type="ECO:0000313" key="3">
    <source>
        <dbReference type="EMBL" id="CAF4795991.1"/>
    </source>
</evidence>
<name>A0A8S2Y715_9BILA</name>
<accession>A0A8S2Y715</accession>
<protein>
    <recommendedName>
        <fullName evidence="1">Choline/carnitine acyltransferase domain-containing protein</fullName>
    </recommendedName>
</protein>
<dbReference type="EMBL" id="CAJOBJ010203117">
    <property type="protein sequence ID" value="CAF4988924.1"/>
    <property type="molecule type" value="Genomic_DNA"/>
</dbReference>
<dbReference type="EMBL" id="CAJOBH010085117">
    <property type="protein sequence ID" value="CAF4535969.1"/>
    <property type="molecule type" value="Genomic_DNA"/>
</dbReference>
<dbReference type="AlphaFoldDB" id="A0A8S2Y715"/>
<dbReference type="Pfam" id="PF00755">
    <property type="entry name" value="Carn_acyltransf"/>
    <property type="match status" value="1"/>
</dbReference>
<feature type="non-terminal residue" evidence="2">
    <location>
        <position position="54"/>
    </location>
</feature>
<evidence type="ECO:0000313" key="2">
    <source>
        <dbReference type="EMBL" id="CAF4535969.1"/>
    </source>
</evidence>
<evidence type="ECO:0000259" key="1">
    <source>
        <dbReference type="Pfam" id="PF00755"/>
    </source>
</evidence>
<organism evidence="2 5">
    <name type="scientific">Rotaria magnacalcarata</name>
    <dbReference type="NCBI Taxonomy" id="392030"/>
    <lineage>
        <taxon>Eukaryota</taxon>
        <taxon>Metazoa</taxon>
        <taxon>Spiralia</taxon>
        <taxon>Gnathifera</taxon>
        <taxon>Rotifera</taxon>
        <taxon>Eurotatoria</taxon>
        <taxon>Bdelloidea</taxon>
        <taxon>Philodinida</taxon>
        <taxon>Philodinidae</taxon>
        <taxon>Rotaria</taxon>
    </lineage>
</organism>
<evidence type="ECO:0000313" key="5">
    <source>
        <dbReference type="Proteomes" id="UP000681967"/>
    </source>
</evidence>
<dbReference type="SUPFAM" id="SSF52777">
    <property type="entry name" value="CoA-dependent acyltransferases"/>
    <property type="match status" value="1"/>
</dbReference>
<sequence>MYLKSRLPLILNFNFFLVFADDQKHLKPGARITNYIISSIRFMNTLRANWLEPE</sequence>
<evidence type="ECO:0000313" key="4">
    <source>
        <dbReference type="EMBL" id="CAF4988924.1"/>
    </source>
</evidence>
<gene>
    <name evidence="2" type="ORF">BYL167_LOCUS37493</name>
    <name evidence="3" type="ORF">BYL167_LOCUS47934</name>
    <name evidence="4" type="ORF">GIL414_LOCUS56505</name>
</gene>
<dbReference type="EMBL" id="CAJOBH010139043">
    <property type="protein sequence ID" value="CAF4795991.1"/>
    <property type="molecule type" value="Genomic_DNA"/>
</dbReference>
<feature type="domain" description="Choline/carnitine acyltransferase" evidence="1">
    <location>
        <begin position="1"/>
        <end position="54"/>
    </location>
</feature>
<dbReference type="Gene3D" id="3.30.559.70">
    <property type="entry name" value="Choline/Carnitine o-acyltransferase, domain 2"/>
    <property type="match status" value="1"/>
</dbReference>
<proteinExistence type="predicted"/>
<dbReference type="Proteomes" id="UP000681720">
    <property type="component" value="Unassembled WGS sequence"/>
</dbReference>
<dbReference type="InterPro" id="IPR039551">
    <property type="entry name" value="Cho/carn_acyl_trans"/>
</dbReference>
<comment type="caution">
    <text evidence="2">The sequence shown here is derived from an EMBL/GenBank/DDBJ whole genome shotgun (WGS) entry which is preliminary data.</text>
</comment>
<dbReference type="InterPro" id="IPR042231">
    <property type="entry name" value="Cho/carn_acyl_trans_2"/>
</dbReference>